<feature type="region of interest" description="Disordered" evidence="1">
    <location>
        <begin position="6927"/>
        <end position="7039"/>
    </location>
</feature>
<feature type="compositionally biased region" description="Basic and acidic residues" evidence="1">
    <location>
        <begin position="3281"/>
        <end position="3300"/>
    </location>
</feature>
<feature type="region of interest" description="Disordered" evidence="1">
    <location>
        <begin position="296"/>
        <end position="345"/>
    </location>
</feature>
<feature type="compositionally biased region" description="Basic residues" evidence="1">
    <location>
        <begin position="4268"/>
        <end position="4277"/>
    </location>
</feature>
<name>A0A8H4USP8_9HYPO</name>
<feature type="compositionally biased region" description="Basic and acidic residues" evidence="1">
    <location>
        <begin position="4616"/>
        <end position="4625"/>
    </location>
</feature>
<feature type="compositionally biased region" description="Basic and acidic residues" evidence="1">
    <location>
        <begin position="1484"/>
        <end position="1526"/>
    </location>
</feature>
<feature type="compositionally biased region" description="Basic and acidic residues" evidence="1">
    <location>
        <begin position="6014"/>
        <end position="6024"/>
    </location>
</feature>
<feature type="compositionally biased region" description="Basic residues" evidence="1">
    <location>
        <begin position="5577"/>
        <end position="5586"/>
    </location>
</feature>
<feature type="compositionally biased region" description="Pro residues" evidence="1">
    <location>
        <begin position="1160"/>
        <end position="1170"/>
    </location>
</feature>
<feature type="region of interest" description="Disordered" evidence="1">
    <location>
        <begin position="766"/>
        <end position="799"/>
    </location>
</feature>
<feature type="compositionally biased region" description="Basic and acidic residues" evidence="1">
    <location>
        <begin position="1950"/>
        <end position="1965"/>
    </location>
</feature>
<feature type="region of interest" description="Disordered" evidence="1">
    <location>
        <begin position="6404"/>
        <end position="6460"/>
    </location>
</feature>
<feature type="compositionally biased region" description="Basic and acidic residues" evidence="1">
    <location>
        <begin position="2031"/>
        <end position="2049"/>
    </location>
</feature>
<feature type="compositionally biased region" description="Basic and acidic residues" evidence="1">
    <location>
        <begin position="4400"/>
        <end position="4410"/>
    </location>
</feature>
<feature type="compositionally biased region" description="Basic and acidic residues" evidence="1">
    <location>
        <begin position="6536"/>
        <end position="6564"/>
    </location>
</feature>
<feature type="compositionally biased region" description="Polar residues" evidence="1">
    <location>
        <begin position="4819"/>
        <end position="4834"/>
    </location>
</feature>
<feature type="compositionally biased region" description="Low complexity" evidence="1">
    <location>
        <begin position="4583"/>
        <end position="4596"/>
    </location>
</feature>
<feature type="compositionally biased region" description="Basic and acidic residues" evidence="1">
    <location>
        <begin position="6602"/>
        <end position="6627"/>
    </location>
</feature>
<feature type="compositionally biased region" description="Low complexity" evidence="1">
    <location>
        <begin position="4411"/>
        <end position="4422"/>
    </location>
</feature>
<sequence>MMRDNRSRDPEGARRRWYESRDSRDSRQQSPQQPQQQPQPQYPQQQYQQQRHEQPHQQTQMYQQPYKHQQYQQSPQQYQLPQQYQQPQPYTSAPPVAIPAYNVPYQPRHDPQRPQTPSSVFSSSSDTSSSLLDISRYKDTKTYGGVLTGFFKAPSDRAKQRRHKKKKRRVLYFGNSSSSSVNSDLAYGQGYVKQPKSRTLSPRSRNSIQGYSSAQGHAHGHGQRRHDVTDASDYTPRQPPRKKTADEEIMALGQQLTNLARRSERDELRHSSRGSGKGKAAALGLAAGAAGAAMASQYDRQQGGSRGAGGSKPRVNSSDDDSDWEDASDDESSSSDDAGSAADPELAYGTTLGQSVKPAVGAAAAAASASAAAAMAGHRTHSSYQSASEYHRYGDRSSVVDPRLFGPYNSLRGSINTPCGFREEERTSSYRQSSGSVPTGPIQMRDTYPVPTSDPIRFDIERTSVVTPRQDLTQQSRPAPVPLQQPVPKVPVSSKVYNAEKYEDVSRRDSRYTLQGADEKSWGGAAAAGLAAAAVGAAVASSSYSRKESREYRKDDKHHRDSKRPERDEEKPFDRERLELERRQALEVEQRKLDELERQKTKELARKVIVELEGHHSREADRQRDQSWEPEREDGQSKRDASYTKYIDERDHEKSSRLDDHDDTHKDRKEKKEKRKFDVVVAPQQDRNQGTEFRIKHGPEFQVMGEPVLQVRDSDRSVPEEGRELPLPTGAGHQVVARTSRSTQPVDPVFDPFQYQVSDDAFTMSQTTTPKRPLTPNVVTVDREPNFDDSPPRTSAVDARLSRRDSFEIERMVEEYRKGTQDASHYQDPRIGHEYQEEEHQAKSILDEAKHATAPVAAAAFASAIAVEQERSRERRGSSRPRRDAVQEEADRYYREACIARKIASDEMRSRSASPEPSVVDKWQDDKYEPIAIVTPPDMEDKHLDKSVFDAPDADVKIDNKIYPREANLFRNVTNPPQHTSRTRNLSRERPVLNLIYPTPVPSRQPTPAPKKIVTITREPEETSSRSEITPNNVVIGPKGEVMAFDEPLPVGKSVTWGENETKSFEVETPDTRSDSENYFRENSDRPSDKPRPRLNKSSRWGILAAAIAGSSAEPVNEPDVEIPASKGSEIPRSSPKESSREVVPVHSAQVFGDETSREPPIPGPKPASPRPDQMPGGYADDLEFAATLAAGLKDTGFDPEIVIDDPSYRRRESPPGMQEANGDTHGSANGSAWYKRPHVETVSDATETTAPKLLPKQGLVLGEVETPQEKTRVPLDSQRGENTVMSRELDNSESPRAEDVPLPDEVLDVSRLSKRDQRKRDKSEVVVVQDDGKAEIAQREPTPPRETGEEVWEDVARKRGKKNRKNRDFDDESSRVSAPVGHYQDTPSSRDVPGKDAKSHDGWDTPQDVRRTRNFDASDIARAAAPAIALGAWSAYNDRSSKDAEAEEAGHDQWNASARPSSWASPEGVEWAASQVSSPSRSYSKDLSRDVPTREARSDDELDVSKKSRKQWKDEEYYNDDDRSRASAGVKSSHRRHSSRDVSSRDVRSDDERDDAQRSRKHKKDRDSRHGDDQSRILTTLEPTDRRSSRRRSSRDRSRNRSRDRSRHKRSDDELDTPKKPRRSKRDSYGLDSPGLDSPTRSVVASEISVGSSASKRSKKSKRKSGTEEDWREYEDSPTDRRRDHFDDRDVSSVVSESRGDDRRKDSGHRRKSSRYDDDDVKSVASMPGSSRKDKDYKDRRDPEKRSSGVLSSLFKSSRKEKKDSFLDNAGTLGAGVGLASAAAAIASDAARSNAGDAPLNQEHDVSRGGRRVRSYETFDPEVAPRLIKPAIDPQYGDLLPLPPSEPGSPSSGPEELPSLPDSRPDTPPEERVKKRDIWTHQRRRSAFDTPTKSPSLTAVPFQLRLGQRSNPASPVGFKPASPASSPVVSHSDAGATPRRAARPTSWDSSREIKPLYLLEEHSRHAQPTTGSSLPALPPSEPSESSAMNSPGSEAEFLQRNDDYFGLELDDAQFSDPALHIDTTVFETLPKGHGDGSQETTPRAEFKPELPISTATELGEPEPRHDESAKEAAEPSTPEPMPVEPTSRDMVAELLAMTPTPLEAAAAAFPAALVATALGGEKKRTDSPADNTDDLTSADEHFTDAIEGESGEQSPWEMISNSHDSSLNVEPLGETRRELPDTEFASQLVDPSREPTAEPVIATVEEPTIEEHEVASGAIVEGATKSMEEAVSEPVTETATQPVVEPSTEETPRELPIEPVTNDTPELVIEDVTATESAPQLAVEPVTEMTTDAAPEIIEPFDKSGMDTAVEVPGKTLQSSKESTSKDVSGEMSTEPAAKYVNLNEAASEPANETVETVSREVESEPVGANAPATTLTPDLVTEPEMQPAIVTVDENTSAAIVESLEKRGMEDKSREANLELAVEDVSEPHASTKALKQPASEPLTEAVAKPAEAEIKAPAEQTTETAPQRAENEFTTEEWQNLAAKDRKSMRKKLRKKGQEPIIQDSFETTTTPVQVASKDEQVAPSEETVPKDEYAETQPTIPEPDVSADSSAPLITETSATPVAAETSESEASHNVLSETPEVKDSPSRPVNDQPATERDLAPETPIETDLKSLPAEDDPAKEPEVFPAELVTEAEPSNAEERAEPLATGTDEAAEEPAQPQSKKSKKKKKKGKAQPTANYEPALEAPVVAEPDATTGEVDKDSFDAWAEPDTSIEPPSEAVEPQPETPVETVPEAPIEPPSEGPAELSIAASLEPNLDADAFDAWAQPAAAVESVDTQTSPDDHSAPALKSKKKKKKKGAMSEEVSASDNQEASSFPETPFLASDDPTEKSANTEKSEGMPEESTAGNVSPTPVAPEVGPTEAIPTDETFPSKSAEPSLPDNGLTEETPESKEVDVAVRQSTKDDSDQFVDTEELSAPVEVSKPKDDGVTYSPSATGLHSPPKDVQEPKQGQGYFPSALRALPATGGFSAWKKMWGYGGQSKDLPQSTESKPEEIDDKLDDQRDLGLAEESAQLTAEKAMGLNEPEDEAQPEIVGEKTETIANKPDVPSAEPERDVTADNVAPTPLESHVSEPLFSQGDAPFEESQASSVGMEPSQVEGTIPPAEELGRAILDKDASAPATEEESANTTENGASAQPEESAVMSQDDVTKPMETEPDKTTDEPTNTAVEESAKTTEDVEDKPAVTIESTAPDDAVPPTPTPETTEADAPVSKKTKKKKKKKNQASEVEAPEEEEAKEDVSKVETKEEPRVDQGMPEPIGAPTETDVPTTTDTTASEPLKKSIPDTMEEPRIEERSTQLEATEDVPVEQQIEKPASGQPSESPRELADNLTVDEPQREEISDADRAAKDANESEDKAAHEAEEAEAALEHEEIASLLEKRTKRKGRLLKKDQARLTLLEGNATKRSEARAAREAEEQAAQQTTEAAAIEAADEEPVEGTSAAPTEIEVAHDHSAEASETNIVDRTSEDTEAQPNESIAGDTQTDINQTTDSLETEVPSEVPVLDKTDKAGLDTGDVTPAAEPQEGLVEGEPVDPVSGKKSKKNKKKKKSVSFTEANPAQNPPLEGAESSSLAQEPEQLDLSTADTGEPPAVKEATSSQPVEDAPANALSTEVEQSETSHTTSPAEDLDKSESVEANPEGVEDKVAGEPEAEAPAEKKSKKNKKKKKNASSSDDVEKQPEGDSMLSETSGPISQEDPTTNPEESKSQDDAKGATTQQASSDALDKLDHGGEPVEAQLPTDEDAPPLGPEEMKSVPEVVPASDAQSQPADVETPVETPPVQEPAMDAQVTDAPAAPDTDQPPTEPTAPTTEDADSAATAKLSKKDKKKKKKAEKKKAAVEDVSEPASGLATPSEDAPGLEVTDSPAETSTDPRDDIKAEPETSEATGGETAPDGEPATPADDTNLPDTTESGEQSVPGQEPVAGPKEDERGGFSLKQSQTDTKNKTKDNDFEILQDPETNRPTEPKPEPEKQDVAETAVDDAGSLGPSDNDKREEDKSMAGDLAALPEPEAELESELGLEAEKQGDDEGDAGLSKKQKKKEKQKAEALAALESSADPETPKEAEASPEQPTEPAVETGIESELKPEPETKPAFAEPDDDSGPKNENETLPEVEETVPIVEPDTEAESKSETETQPVVNLDAQSAVEPTTVEPEVEADAPTSEPESETQTIPVQEIIVPDPEIESGVKQAEVETEPDTKVTAEQGSAPLSGSQPEVLSTPTERLDEPSGDVESREATAETGQPAIVPEPEPEFPEKPSEDSTPVLSKKEKKRQKKQKAQADAEEVSKGTGNANEAEPSGSVNETSPGVSPEAAVEPVPEPAIHLISEPTGEIPAEPVIESVDEQITSAPEPESAKSGDAHEPAEPTSDTAVPTTEEIEPISRVSEPVSGTTEAALGTIKDGGKTNKRALESSESLALSRPPSSTAPECLSEASEPPDESIERTAKHETTLQTIEETQLEPQLPGVPESATTPTPDVQAAEDVPEAQAEQDKDFEEADLGLSKKEIKKLKKKVKNKNKGRDAEASEEQDKPAEVASAPDSSAADIMEPQAVLSTQPEHAQSVVEIETAHEPITQHVAAPDFEIASAPSSTPAVATDAEPNVTKPKPTLQVDSQTKGIEAEVIHRFDNVNAAEEDTPKPFPEPPEHAVPVSEIASGAVEKQGEPKNAGDEADQSHGLSKKDKKKNKKGKDSTVDAPEDPMTLQEGEGAATLPTESIESEPPREKNVPMEESSEPAERVLVTQSTDVTRDKVGQTRPAEPTDNVPSAEPTKPIGANSVVRREIVEPAEIIAPIELDTSEQTGPPHKDAPVGPARSVEPTGATEPNQPEGTSQSTQLPESELETPAVLESVSEAKAEKETQDEDATPATLKKNKKQKKKAKKTSEDTQPTAEPDPTTSAPEIVAEPAAKPAESAPEIIPEPPNDPTEAIDAKPQAEVVADTVSEDQAQSAPEPIPDLVIDPPPEPSSEPKETAPELTPETIPEPRHLPEEEPQPKLLEAEDVLGSSVTDADVETTPSTEPVIESAAQPRETPDDTAGLSNKEKKRRKKKAKDLLAASEKSQLVAENAPASEDTLVKDLANVEQEPKTELALGVDSVPSVETTAQKEPNAEAQDSSQAHIEASREPITEAAPVAEPRTEPTAEISSEAKPAAELFGPILSVVPESVAEGPSTDASHDQHSTEPAREVATTDISQGKSEQIEAPGDVEEVKISNPTEMEQDDEPSLKKSKKKKSGLDGAESSELGAGAILPVETEMDQDSSAPPVNTALEEMKKVEIQDRQEATTPTARFDEPWKTENLSHRIEDSAQSAGKPDEPTDREPITEPIHLIKGDTPESELQTQQESHTKPHAQNFTAVSEKTTVSNLDALEPTQLEVGQDESGEKEQSLQEPASYKKDKKKKKKKGKSSALDSSPTPEPTDAREGSAEPMHISEPVQLSEPSAIEPEHNQEAKDPKTTVSNSAATDLEVKRELRLDSVLDDGSLEQELQSKEEPGRQGQEPTLTAQSQEPFVPGARTDPIQEQVPFIEPSIQPFTETVEPSAQPAVELLVAPVVQTPSEPAVEPPALPEAENQTEDVSFPVLSKKEKKKKKKKGKTVDAPATDSMAPTEAAVDAGNNPIQSHPGEARQIAGDLATEPSIPASEQPDQFNTTENEGMMVDVPAISKTDEPPMSSSIDAAEPAAEQIVEAEKHSEPSAARSEDPPVSANLDVPSEKPGVDEDTAQVDSETVVPVSPATDTELLPDALEEAHDPVTTAEEPDVSAHTDLEVIEDSKVQTSRSDSSVQDYELQPSQDLWKRTYISSGGVEASTKKKLKKEKKAKQVSGTLTPAEVDQVNVKPVEEPAEPPQSTETVLVQDAGDMYPPSQPVEVPADETKPLDISVTSTPSNKGEDREEAPVEPSSVGQEPVVELHAQLPANDENTRELEGLPPKTTEPDAAKEAHSEAPEVLPPVESPQPNHETRTDGPQSLEPVPPTEQVDEERVLPNKKKAKKNKKAKATVSGTRTPPRETPVVPPETPSAKVATDDIDMKDVGEVEASPRTLPAEVDQPMPDASPAMASPDPVTPPNPAFVVESNPEPVFTRSPAIGAESQSKHSITEHEEGLNASAGTKEQPTPVVADDPVHSKSPEEPLAPPASTQEPVEEFRAHHPPLSSDPAPAVSNSSDTLIDSRSAQQPEIFSPVDMLTTPISVKEPADLPAPAANIDASSFPEQVVATLTDEPVIPAPTPATVPEVFTREPALPRSVNPTAEKRETQGLKVKSPKDKEDRRTAAPTGNLAQNLPLAQGDKPVAEGSPNRNIKKSKAGGEQFLSLQQPTASVTSESELRKADQPILAEDSVASRAIEAEGILKDHRPVTESHRGLRQEQAAEAIDVPETLAPVDLPSPQKAVAISPALPMDDGERVDRTKSIGKFEGLDLHADQLSLNTTRDSATIKKTEHSSSGRTYSMTEPPKTPEAKEKIRSPPVKDDTPAAISDIATAIAAASGVASVADRASKKKSKGKKTADKRTQPNDDMIDDQALLETVDKKAVKDDGRMIGDVMPGQSFLHEKKRLDAKEDTDLRGRPGIEDSIKGDETTMAIGSKDSRPRLQRRSNDVAFGMHDEFYDGRGATRGTKETRDMKTQDDFWRNSSDQKETSKEIALVPEDEGRATDKKPKQSRKGKDSTPSKGDAIITNKPRKDKHLEREKDQQPKSATGSFNKPEGVRKETPRQGIRSDSYDTMESPILGRGNMELSLISPQGLLRRGSDVEEPRGGLLREESQRSAPLGDMGSEISELRRSPARLLPPVQEVPEAETELAKGPFTTPNVKRDSGLAGEASSFQRRKQLSEEPQRDNGFGGETPTLRRSKRPSQEPLRDSGVHSGDWTEKDQERAMLRTPEPPGERRLRRSPRGTPVLREPPAAGPTPEPEKKERKQYGTLTPAGAVAAAAAAAGAGVGLAALRGPSTPAPTSSADSQRSASDNAPPSRQSTPRLEGSGRRSVSNTSLSRRRTPEPLKFRPESPGINRASGTPTPPLRRVDKRMSGDLRALRQQNNTTPANSNSTPIANEGRARAKDMADVYDGFGEGRIGSPRSPTRPHSMRRRQSMQVLELENKVEQLLEENRMLTDARASAETNLSQRAATSLADRDAEIDNLKQSLQFLQNEVSRLTEVNDGLTSANAELANKDSGRVADLEARHATITRELEEARHSHGDLDQSLEAKDAEIAELRAQLDSAKEKIRELQRQILETKASDEQFLNLRDEDHFDHRCQQLCSHVQQWVLRFSKFSDMRACRLTSEINDEKTIDRLDNAILDGSDVDSYLRDRVKRRDIFMSMTMNMIWEFVFTRYLFGMDREQRQKLKSLEKLLTEVGPPKAVRQWRAVTLTLLAKRDSFKRQRDLDTEAVVQAIFQNLCKILPPPSNLEDQIQSQLRRVMREAVGLSIEMRTQKAEYMMLPPLRPEYDADGELSATVQFNASMMNERSSSVTISNEDLEAQGAVVRVVLFPLVVKKGDDSGHGDEEIVVCPAQVHIARSKNLFPASSDARGSDIGGTSFGARSHISLVTENMGMSEVDY</sequence>
<feature type="compositionally biased region" description="Polar residues" evidence="1">
    <location>
        <begin position="3474"/>
        <end position="3494"/>
    </location>
</feature>
<feature type="compositionally biased region" description="Basic and acidic residues" evidence="1">
    <location>
        <begin position="712"/>
        <end position="724"/>
    </location>
</feature>
<feature type="compositionally biased region" description="Basic and acidic residues" evidence="1">
    <location>
        <begin position="3241"/>
        <end position="3254"/>
    </location>
</feature>
<feature type="compositionally biased region" description="Basic and acidic residues" evidence="1">
    <location>
        <begin position="5264"/>
        <end position="5276"/>
    </location>
</feature>
<proteinExistence type="predicted"/>
<dbReference type="PANTHER" id="PTHR40641:SF2">
    <property type="entry name" value="INVOLUCRIN REPEAT PROTEIN"/>
    <property type="match status" value="1"/>
</dbReference>
<feature type="region of interest" description="Disordered" evidence="1">
    <location>
        <begin position="5550"/>
        <end position="5758"/>
    </location>
</feature>
<feature type="compositionally biased region" description="Basic residues" evidence="1">
    <location>
        <begin position="5389"/>
        <end position="5399"/>
    </location>
</feature>
<feature type="compositionally biased region" description="Polar residues" evidence="1">
    <location>
        <begin position="4882"/>
        <end position="4895"/>
    </location>
</feature>
<feature type="compositionally biased region" description="Basic and acidic residues" evidence="1">
    <location>
        <begin position="6421"/>
        <end position="6430"/>
    </location>
</feature>
<feature type="compositionally biased region" description="Polar residues" evidence="1">
    <location>
        <begin position="6942"/>
        <end position="6959"/>
    </location>
</feature>
<feature type="compositionally biased region" description="Low complexity" evidence="1">
    <location>
        <begin position="3420"/>
        <end position="3432"/>
    </location>
</feature>
<feature type="compositionally biased region" description="Basic and acidic residues" evidence="1">
    <location>
        <begin position="6978"/>
        <end position="6987"/>
    </location>
</feature>
<feature type="compositionally biased region" description="Basic residues" evidence="1">
    <location>
        <begin position="3660"/>
        <end position="3670"/>
    </location>
</feature>
<dbReference type="InterPro" id="IPR053268">
    <property type="entry name" value="Woronin_anchor"/>
</dbReference>
<feature type="compositionally biased region" description="Low complexity" evidence="1">
    <location>
        <begin position="3783"/>
        <end position="3821"/>
    </location>
</feature>
<feature type="compositionally biased region" description="Basic residues" evidence="1">
    <location>
        <begin position="3216"/>
        <end position="3226"/>
    </location>
</feature>
<feature type="compositionally biased region" description="Basic residues" evidence="1">
    <location>
        <begin position="3822"/>
        <end position="3835"/>
    </location>
</feature>
<feature type="region of interest" description="Disordered" evidence="1">
    <location>
        <begin position="2774"/>
        <end position="2959"/>
    </location>
</feature>
<comment type="caution">
    <text evidence="2">The sequence shown here is derived from an EMBL/GenBank/DDBJ whole genome shotgun (WGS) entry which is preliminary data.</text>
</comment>
<feature type="compositionally biased region" description="Basic and acidic residues" evidence="1">
    <location>
        <begin position="3871"/>
        <end position="3881"/>
    </location>
</feature>
<feature type="compositionally biased region" description="Polar residues" evidence="1">
    <location>
        <begin position="4201"/>
        <end position="4221"/>
    </location>
</feature>
<feature type="region of interest" description="Disordered" evidence="1">
    <location>
        <begin position="2228"/>
        <end position="2265"/>
    </location>
</feature>
<feature type="compositionally biased region" description="Basic and acidic residues" evidence="1">
    <location>
        <begin position="1393"/>
        <end position="1415"/>
    </location>
</feature>
<feature type="compositionally biased region" description="Basic and acidic residues" evidence="1">
    <location>
        <begin position="545"/>
        <end position="667"/>
    </location>
</feature>
<feature type="compositionally biased region" description="Low complexity" evidence="1">
    <location>
        <begin position="56"/>
        <end position="90"/>
    </location>
</feature>
<feature type="region of interest" description="Disordered" evidence="1">
    <location>
        <begin position="6474"/>
        <end position="6907"/>
    </location>
</feature>
<feature type="compositionally biased region" description="Low complexity" evidence="1">
    <location>
        <begin position="4306"/>
        <end position="4316"/>
    </location>
</feature>
<feature type="compositionally biased region" description="Basic residues" evidence="1">
    <location>
        <begin position="2794"/>
        <end position="2803"/>
    </location>
</feature>
<feature type="compositionally biased region" description="Basic residues" evidence="1">
    <location>
        <begin position="4867"/>
        <end position="4877"/>
    </location>
</feature>
<feature type="region of interest" description="Disordered" evidence="1">
    <location>
        <begin position="2424"/>
        <end position="2751"/>
    </location>
</feature>
<feature type="compositionally biased region" description="Polar residues" evidence="1">
    <location>
        <begin position="1455"/>
        <end position="1465"/>
    </location>
</feature>
<feature type="compositionally biased region" description="Basic and acidic residues" evidence="1">
    <location>
        <begin position="4517"/>
        <end position="4531"/>
    </location>
</feature>
<feature type="compositionally biased region" description="Basic and acidic residues" evidence="1">
    <location>
        <begin position="1440"/>
        <end position="1452"/>
    </location>
</feature>
<feature type="compositionally biased region" description="Basic and acidic residues" evidence="1">
    <location>
        <begin position="3990"/>
        <end position="4000"/>
    </location>
</feature>
<feature type="compositionally biased region" description="Basic and acidic residues" evidence="1">
    <location>
        <begin position="6838"/>
        <end position="6862"/>
    </location>
</feature>
<feature type="compositionally biased region" description="Basic and acidic residues" evidence="1">
    <location>
        <begin position="1864"/>
        <end position="1881"/>
    </location>
</feature>
<feature type="compositionally biased region" description="Basic and acidic residues" evidence="1">
    <location>
        <begin position="1"/>
        <end position="27"/>
    </location>
</feature>
<feature type="compositionally biased region" description="Polar residues" evidence="1">
    <location>
        <begin position="6150"/>
        <end position="6167"/>
    </location>
</feature>
<feature type="compositionally biased region" description="Polar residues" evidence="1">
    <location>
        <begin position="3610"/>
        <end position="3626"/>
    </location>
</feature>
<feature type="compositionally biased region" description="Low complexity" evidence="1">
    <location>
        <begin position="3265"/>
        <end position="3277"/>
    </location>
</feature>
<feature type="compositionally biased region" description="Basic and acidic residues" evidence="1">
    <location>
        <begin position="6513"/>
        <end position="6525"/>
    </location>
</feature>
<feature type="compositionally biased region" description="Polar residues" evidence="1">
    <location>
        <begin position="3687"/>
        <end position="3703"/>
    </location>
</feature>
<feature type="compositionally biased region" description="Basic and acidic residues" evidence="1">
    <location>
        <begin position="6670"/>
        <end position="6679"/>
    </location>
</feature>
<dbReference type="EMBL" id="JABEYC010000110">
    <property type="protein sequence ID" value="KAF4982557.1"/>
    <property type="molecule type" value="Genomic_DNA"/>
</dbReference>
<feature type="compositionally biased region" description="Basic and acidic residues" evidence="1">
    <location>
        <begin position="4352"/>
        <end position="4363"/>
    </location>
</feature>
<feature type="compositionally biased region" description="Polar residues" evidence="1">
    <location>
        <begin position="5094"/>
        <end position="5113"/>
    </location>
</feature>
<feature type="compositionally biased region" description="Basic and acidic residues" evidence="1">
    <location>
        <begin position="2062"/>
        <end position="2074"/>
    </location>
</feature>
<feature type="compositionally biased region" description="Polar residues" evidence="1">
    <location>
        <begin position="2160"/>
        <end position="2169"/>
    </location>
</feature>
<reference evidence="2" key="2">
    <citation type="submission" date="2020-05" db="EMBL/GenBank/DDBJ databases">
        <authorList>
            <person name="Kim H.-S."/>
            <person name="Proctor R.H."/>
            <person name="Brown D.W."/>
        </authorList>
    </citation>
    <scope>NUCLEOTIDE SEQUENCE</scope>
    <source>
        <strain evidence="2">NRRL 22465</strain>
    </source>
</reference>
<feature type="region of interest" description="Disordered" evidence="1">
    <location>
        <begin position="2027"/>
        <end position="2088"/>
    </location>
</feature>
<feature type="compositionally biased region" description="Low complexity" evidence="1">
    <location>
        <begin position="6040"/>
        <end position="6052"/>
    </location>
</feature>
<feature type="compositionally biased region" description="Basic residues" evidence="1">
    <location>
        <begin position="4504"/>
        <end position="4516"/>
    </location>
</feature>
<feature type="compositionally biased region" description="Basic and acidic residues" evidence="1">
    <location>
        <begin position="5306"/>
        <end position="5327"/>
    </location>
</feature>
<feature type="compositionally biased region" description="Polar residues" evidence="1">
    <location>
        <begin position="5330"/>
        <end position="5358"/>
    </location>
</feature>
<feature type="compositionally biased region" description="Basic and acidic residues" evidence="1">
    <location>
        <begin position="3704"/>
        <end position="3713"/>
    </location>
</feature>
<feature type="compositionally biased region" description="Basic and acidic residues" evidence="1">
    <location>
        <begin position="3151"/>
        <end position="3165"/>
    </location>
</feature>
<feature type="compositionally biased region" description="Basic and acidic residues" evidence="1">
    <location>
        <begin position="6082"/>
        <end position="6093"/>
    </location>
</feature>
<feature type="compositionally biased region" description="Low complexity" evidence="1">
    <location>
        <begin position="118"/>
        <end position="134"/>
    </location>
</feature>
<feature type="compositionally biased region" description="Low complexity" evidence="1">
    <location>
        <begin position="7021"/>
        <end position="7032"/>
    </location>
</feature>
<protein>
    <recommendedName>
        <fullName evidence="4">Involucrin repeat protein</fullName>
    </recommendedName>
</protein>
<feature type="compositionally biased region" description="Acidic residues" evidence="1">
    <location>
        <begin position="318"/>
        <end position="334"/>
    </location>
</feature>
<feature type="compositionally biased region" description="Basic and acidic residues" evidence="1">
    <location>
        <begin position="1540"/>
        <end position="1559"/>
    </location>
</feature>
<feature type="compositionally biased region" description="Basic and acidic residues" evidence="1">
    <location>
        <begin position="5924"/>
        <end position="5936"/>
    </location>
</feature>
<feature type="region of interest" description="Disordered" evidence="1">
    <location>
        <begin position="2979"/>
        <end position="5512"/>
    </location>
</feature>
<feature type="compositionally biased region" description="Basic and acidic residues" evidence="1">
    <location>
        <begin position="6442"/>
        <end position="6459"/>
    </location>
</feature>
<dbReference type="Proteomes" id="UP000635477">
    <property type="component" value="Unassembled WGS sequence"/>
</dbReference>
<feature type="compositionally biased region" description="Basic and acidic residues" evidence="1">
    <location>
        <begin position="1566"/>
        <end position="1576"/>
    </location>
</feature>
<feature type="compositionally biased region" description="Basic and acidic residues" evidence="1">
    <location>
        <begin position="3337"/>
        <end position="3382"/>
    </location>
</feature>
<feature type="compositionally biased region" description="Low complexity" evidence="1">
    <location>
        <begin position="1921"/>
        <end position="1946"/>
    </location>
</feature>
<feature type="compositionally biased region" description="Polar residues" evidence="1">
    <location>
        <begin position="3906"/>
        <end position="3918"/>
    </location>
</feature>
<dbReference type="OrthoDB" id="5365701at2759"/>
<feature type="compositionally biased region" description="Basic residues" evidence="1">
    <location>
        <begin position="2667"/>
        <end position="2677"/>
    </location>
</feature>
<feature type="compositionally biased region" description="Basic and acidic residues" evidence="1">
    <location>
        <begin position="3724"/>
        <end position="3733"/>
    </location>
</feature>
<feature type="compositionally biased region" description="Basic and acidic residues" evidence="1">
    <location>
        <begin position="1666"/>
        <end position="1692"/>
    </location>
</feature>
<feature type="compositionally biased region" description="Basic and acidic residues" evidence="1">
    <location>
        <begin position="261"/>
        <end position="270"/>
    </location>
</feature>
<feature type="compositionally biased region" description="Basic and acidic residues" evidence="1">
    <location>
        <begin position="1060"/>
        <end position="1092"/>
    </location>
</feature>
<evidence type="ECO:0000313" key="2">
    <source>
        <dbReference type="EMBL" id="KAF4982557.1"/>
    </source>
</evidence>
<feature type="region of interest" description="Disordered" evidence="1">
    <location>
        <begin position="1198"/>
        <end position="1415"/>
    </location>
</feature>
<accession>A0A8H4USP8</accession>
<feature type="compositionally biased region" description="Basic and acidic residues" evidence="1">
    <location>
        <begin position="5459"/>
        <end position="5469"/>
    </location>
</feature>
<evidence type="ECO:0000256" key="1">
    <source>
        <dbReference type="SAM" id="MobiDB-lite"/>
    </source>
</evidence>
<feature type="region of interest" description="Disordered" evidence="1">
    <location>
        <begin position="7051"/>
        <end position="7072"/>
    </location>
</feature>
<feature type="compositionally biased region" description="Pro residues" evidence="1">
    <location>
        <begin position="5999"/>
        <end position="6008"/>
    </location>
</feature>
<feature type="compositionally biased region" description="Polar residues" evidence="1">
    <location>
        <begin position="2508"/>
        <end position="2517"/>
    </location>
</feature>
<evidence type="ECO:0008006" key="4">
    <source>
        <dbReference type="Google" id="ProtNLM"/>
    </source>
</evidence>
<feature type="region of interest" description="Disordered" evidence="1">
    <location>
        <begin position="1789"/>
        <end position="2002"/>
    </location>
</feature>
<feature type="region of interest" description="Disordered" evidence="1">
    <location>
        <begin position="1051"/>
        <end position="1180"/>
    </location>
</feature>
<feature type="compositionally biased region" description="Low complexity" evidence="1">
    <location>
        <begin position="1102"/>
        <end position="1113"/>
    </location>
</feature>
<feature type="region of interest" description="Disordered" evidence="1">
    <location>
        <begin position="538"/>
        <end position="748"/>
    </location>
</feature>
<feature type="compositionally biased region" description="Basic and acidic residues" evidence="1">
    <location>
        <begin position="6635"/>
        <end position="6654"/>
    </location>
</feature>
<feature type="compositionally biased region" description="Acidic residues" evidence="1">
    <location>
        <begin position="4010"/>
        <end position="4020"/>
    </location>
</feature>
<feature type="region of interest" description="Disordered" evidence="1">
    <location>
        <begin position="423"/>
        <end position="455"/>
    </location>
</feature>
<feature type="compositionally biased region" description="Polar residues" evidence="1">
    <location>
        <begin position="2809"/>
        <end position="2821"/>
    </location>
</feature>
<feature type="compositionally biased region" description="Pro residues" evidence="1">
    <location>
        <begin position="479"/>
        <end position="488"/>
    </location>
</feature>
<feature type="compositionally biased region" description="Basic and acidic residues" evidence="1">
    <location>
        <begin position="1611"/>
        <end position="1620"/>
    </location>
</feature>
<feature type="compositionally biased region" description="Basic and acidic residues" evidence="1">
    <location>
        <begin position="5283"/>
        <end position="5299"/>
    </location>
</feature>
<reference evidence="2" key="1">
    <citation type="journal article" date="2020" name="BMC Genomics">
        <title>Correction to: Identification and distribution of gene clusters required for synthesis of sphingolipid metabolism inhibitors in diverse species of the filamentous fungus Fusarium.</title>
        <authorList>
            <person name="Kim H.S."/>
            <person name="Lohmar J.M."/>
            <person name="Busman M."/>
            <person name="Brown D.W."/>
            <person name="Naumann T.A."/>
            <person name="Divon H.H."/>
            <person name="Lysoe E."/>
            <person name="Uhlig S."/>
            <person name="Proctor R.H."/>
        </authorList>
    </citation>
    <scope>NUCLEOTIDE SEQUENCE</scope>
    <source>
        <strain evidence="2">NRRL 22465</strain>
    </source>
</reference>
<dbReference type="PANTHER" id="PTHR40641">
    <property type="entry name" value="INVOLUCRIN REPEAT PROTEIN (AFU_ORTHOLOGUE AFUA_2G08060)"/>
    <property type="match status" value="1"/>
</dbReference>
<feature type="compositionally biased region" description="Basic and acidic residues" evidence="1">
    <location>
        <begin position="4222"/>
        <end position="4237"/>
    </location>
</feature>
<feature type="compositionally biased region" description="Basic and acidic residues" evidence="1">
    <location>
        <begin position="5679"/>
        <end position="5693"/>
    </location>
</feature>
<feature type="compositionally biased region" description="Basic and acidic residues" evidence="1">
    <location>
        <begin position="3110"/>
        <end position="3120"/>
    </location>
</feature>
<feature type="compositionally biased region" description="Basic residues" evidence="1">
    <location>
        <begin position="5802"/>
        <end position="5812"/>
    </location>
</feature>
<feature type="compositionally biased region" description="Basic and acidic residues" evidence="1">
    <location>
        <begin position="3405"/>
        <end position="3418"/>
    </location>
</feature>
<feature type="region of interest" description="Disordered" evidence="1">
    <location>
        <begin position="154"/>
        <end position="282"/>
    </location>
</feature>
<feature type="region of interest" description="Disordered" evidence="1">
    <location>
        <begin position="1440"/>
        <end position="1774"/>
    </location>
</feature>
<feature type="region of interest" description="Disordered" evidence="1">
    <location>
        <begin position="5791"/>
        <end position="6171"/>
    </location>
</feature>
<feature type="compositionally biased region" description="Basic residues" evidence="1">
    <location>
        <begin position="159"/>
        <end position="170"/>
    </location>
</feature>
<feature type="compositionally biased region" description="Basic and acidic residues" evidence="1">
    <location>
        <begin position="1732"/>
        <end position="1748"/>
    </location>
</feature>
<feature type="compositionally biased region" description="Basic and acidic residues" evidence="1">
    <location>
        <begin position="6239"/>
        <end position="6260"/>
    </location>
</feature>
<feature type="region of interest" description="Disordered" evidence="1">
    <location>
        <begin position="1"/>
        <end position="138"/>
    </location>
</feature>
<feature type="compositionally biased region" description="Basic and acidic residues" evidence="1">
    <location>
        <begin position="5437"/>
        <end position="5448"/>
    </location>
</feature>
<feature type="compositionally biased region" description="Low complexity" evidence="1">
    <location>
        <begin position="4900"/>
        <end position="4913"/>
    </location>
</feature>
<feature type="compositionally biased region" description="Basic and acidic residues" evidence="1">
    <location>
        <begin position="7004"/>
        <end position="7016"/>
    </location>
</feature>
<feature type="region of interest" description="Disordered" evidence="1">
    <location>
        <begin position="6209"/>
        <end position="6319"/>
    </location>
</feature>
<feature type="compositionally biased region" description="Polar residues" evidence="1">
    <location>
        <begin position="197"/>
        <end position="211"/>
    </location>
</feature>
<feature type="compositionally biased region" description="Basic and acidic residues" evidence="1">
    <location>
        <begin position="3959"/>
        <end position="3975"/>
    </location>
</feature>
<feature type="compositionally biased region" description="Low complexity" evidence="1">
    <location>
        <begin position="4449"/>
        <end position="4462"/>
    </location>
</feature>
<feature type="compositionally biased region" description="Low complexity" evidence="1">
    <location>
        <begin position="28"/>
        <end position="49"/>
    </location>
</feature>
<feature type="compositionally biased region" description="Basic residues" evidence="1">
    <location>
        <begin position="3541"/>
        <end position="3552"/>
    </location>
</feature>
<gene>
    <name evidence="2" type="ORF">FZEAL_1836</name>
</gene>
<feature type="compositionally biased region" description="Low complexity" evidence="1">
    <location>
        <begin position="2723"/>
        <end position="2739"/>
    </location>
</feature>
<feature type="compositionally biased region" description="Low complexity" evidence="1">
    <location>
        <begin position="1849"/>
        <end position="1862"/>
    </location>
</feature>
<feature type="compositionally biased region" description="Polar residues" evidence="1">
    <location>
        <begin position="5636"/>
        <end position="5645"/>
    </location>
</feature>
<evidence type="ECO:0000313" key="3">
    <source>
        <dbReference type="Proteomes" id="UP000635477"/>
    </source>
</evidence>
<feature type="compositionally biased region" description="Basic and acidic residues" evidence="1">
    <location>
        <begin position="6733"/>
        <end position="6750"/>
    </location>
</feature>
<feature type="region of interest" description="Disordered" evidence="1">
    <location>
        <begin position="469"/>
        <end position="488"/>
    </location>
</feature>
<feature type="compositionally biased region" description="Basic and acidic residues" evidence="1">
    <location>
        <begin position="2831"/>
        <end position="2843"/>
    </location>
</feature>
<feature type="compositionally biased region" description="Basic and acidic residues" evidence="1">
    <location>
        <begin position="5169"/>
        <end position="5180"/>
    </location>
</feature>
<feature type="compositionally biased region" description="Basic and acidic residues" evidence="1">
    <location>
        <begin position="1312"/>
        <end position="1349"/>
    </location>
</feature>
<feature type="compositionally biased region" description="Polar residues" evidence="1">
    <location>
        <begin position="5491"/>
        <end position="5501"/>
    </location>
</feature>
<keyword evidence="3" id="KW-1185">Reference proteome</keyword>
<feature type="compositionally biased region" description="Basic and acidic residues" evidence="1">
    <location>
        <begin position="4978"/>
        <end position="4989"/>
    </location>
</feature>
<feature type="compositionally biased region" description="Low complexity" evidence="1">
    <location>
        <begin position="6927"/>
        <end position="6941"/>
    </location>
</feature>
<feature type="region of interest" description="Disordered" evidence="1">
    <location>
        <begin position="2301"/>
        <end position="2382"/>
    </location>
</feature>
<feature type="compositionally biased region" description="Basic residues" evidence="1">
    <location>
        <begin position="5976"/>
        <end position="5988"/>
    </location>
</feature>
<feature type="compositionally biased region" description="Basic and acidic residues" evidence="1">
    <location>
        <begin position="1288"/>
        <end position="1300"/>
    </location>
</feature>
<organism evidence="2 3">
    <name type="scientific">Fusarium zealandicum</name>
    <dbReference type="NCBI Taxonomy" id="1053134"/>
    <lineage>
        <taxon>Eukaryota</taxon>
        <taxon>Fungi</taxon>
        <taxon>Dikarya</taxon>
        <taxon>Ascomycota</taxon>
        <taxon>Pezizomycotina</taxon>
        <taxon>Sordariomycetes</taxon>
        <taxon>Hypocreomycetidae</taxon>
        <taxon>Hypocreales</taxon>
        <taxon>Nectriaceae</taxon>
        <taxon>Fusarium</taxon>
        <taxon>Fusarium staphyleae species complex</taxon>
    </lineage>
</organism>
<feature type="compositionally biased region" description="Basic and acidic residues" evidence="1">
    <location>
        <begin position="3174"/>
        <end position="3186"/>
    </location>
</feature>
<feature type="compositionally biased region" description="Polar residues" evidence="1">
    <location>
        <begin position="6300"/>
        <end position="6312"/>
    </location>
</feature>
<feature type="region of interest" description="Disordered" evidence="1">
    <location>
        <begin position="868"/>
        <end position="888"/>
    </location>
</feature>
<feature type="region of interest" description="Disordered" evidence="1">
    <location>
        <begin position="2121"/>
        <end position="2175"/>
    </location>
</feature>
<feature type="compositionally biased region" description="Basic and acidic residues" evidence="1">
    <location>
        <begin position="4439"/>
        <end position="4448"/>
    </location>
</feature>
<feature type="compositionally biased region" description="Basic and acidic residues" evidence="1">
    <location>
        <begin position="2893"/>
        <end position="2910"/>
    </location>
</feature>